<feature type="region of interest" description="Disordered" evidence="1">
    <location>
        <begin position="136"/>
        <end position="163"/>
    </location>
</feature>
<dbReference type="AlphaFoldDB" id="A0A6M0SHG2"/>
<evidence type="ECO:0000256" key="2">
    <source>
        <dbReference type="SAM" id="Phobius"/>
    </source>
</evidence>
<proteinExistence type="predicted"/>
<dbReference type="GO" id="GO:0005524">
    <property type="term" value="F:ATP binding"/>
    <property type="evidence" value="ECO:0007669"/>
    <property type="project" value="UniProtKB-KW"/>
</dbReference>
<feature type="region of interest" description="Disordered" evidence="1">
    <location>
        <begin position="447"/>
        <end position="466"/>
    </location>
</feature>
<sequence length="507" mass="56206">MLSKNTFLALTIALSLSSVVATTGNLLPQYVLSDGSTTERLSPGESFSEAKPGFWWYKIPLMFFASGGSIVGLMLLPSAQRRYQAIMTNEQIDTQAMIEARSEVAKEEALAIAVEQAEQRAIAASVSNGNYTALPTQSQVESSAAAPTRDQPAETQVRHDQPQQVMNDDGVNLLFERIYSNKKKHLLIPAETGSGKTTLLLGVVDYYLRRDNNSKFFFSTAKPGPFLGFEDVKAEDGKKHVILLDMSHSYTVEALIERLEWVIKEMVRRQHERTKAEQTGKEYNPSPLIVVLDEWLATLSLADSHTKEMIREWQSVSAQERGDKPINYKDRLVDIINNIAIMGREDNVAVWIFGQDHQVQNAGINTGLQKNFGVVVPFRKGAEQAVEHALIGRSPVPTHAQGKEIYASALTKMNQEPNVYLAYSNIYGHEILNVPYLPGIKRKRLFSDGDTTSSPQPSTSPTKNPWDVVALRKEGADLADAICQVYGCEKGTIEFNRAKLAVMSAIS</sequence>
<keyword evidence="2" id="KW-0472">Membrane</keyword>
<keyword evidence="2" id="KW-0812">Transmembrane</keyword>
<feature type="transmembrane region" description="Helical" evidence="2">
    <location>
        <begin position="55"/>
        <end position="76"/>
    </location>
</feature>
<evidence type="ECO:0000256" key="3">
    <source>
        <dbReference type="SAM" id="SignalP"/>
    </source>
</evidence>
<accession>A0A6M0SHG2</accession>
<dbReference type="Gene3D" id="3.40.50.300">
    <property type="entry name" value="P-loop containing nucleotide triphosphate hydrolases"/>
    <property type="match status" value="1"/>
</dbReference>
<reference evidence="4 5" key="1">
    <citation type="journal article" date="2020" name="Microb. Ecol.">
        <title>Ecogenomics of the Marine Benthic Filamentous Cyanobacterium Adonisia.</title>
        <authorList>
            <person name="Walter J.M."/>
            <person name="Coutinho F.H."/>
            <person name="Leomil L."/>
            <person name="Hargreaves P.I."/>
            <person name="Campeao M.E."/>
            <person name="Vieira V.V."/>
            <person name="Silva B.S."/>
            <person name="Fistarol G.O."/>
            <person name="Salomon P.S."/>
            <person name="Sawabe T."/>
            <person name="Mino S."/>
            <person name="Hosokawa M."/>
            <person name="Miyashita H."/>
            <person name="Maruyama F."/>
            <person name="van Verk M.C."/>
            <person name="Dutilh B.E."/>
            <person name="Thompson C.C."/>
            <person name="Thompson F.L."/>
        </authorList>
    </citation>
    <scope>NUCLEOTIDE SEQUENCE [LARGE SCALE GENOMIC DNA]</scope>
    <source>
        <strain evidence="4 5">CCMR0082</strain>
    </source>
</reference>
<keyword evidence="2" id="KW-1133">Transmembrane helix</keyword>
<dbReference type="Proteomes" id="UP000473574">
    <property type="component" value="Unassembled WGS sequence"/>
</dbReference>
<evidence type="ECO:0000313" key="4">
    <source>
        <dbReference type="EMBL" id="NEZ67814.1"/>
    </source>
</evidence>
<gene>
    <name evidence="4" type="ORF">D0962_34525</name>
</gene>
<protein>
    <submittedName>
        <fullName evidence="4">ATP-binding protein</fullName>
    </submittedName>
</protein>
<keyword evidence="4" id="KW-0547">Nucleotide-binding</keyword>
<keyword evidence="3" id="KW-0732">Signal</keyword>
<feature type="compositionally biased region" description="Low complexity" evidence="1">
    <location>
        <begin position="451"/>
        <end position="462"/>
    </location>
</feature>
<dbReference type="SUPFAM" id="SSF52540">
    <property type="entry name" value="P-loop containing nucleoside triphosphate hydrolases"/>
    <property type="match status" value="1"/>
</dbReference>
<organism evidence="4 5">
    <name type="scientific">Adonisia turfae CCMR0082</name>
    <dbReference type="NCBI Taxonomy" id="2304604"/>
    <lineage>
        <taxon>Bacteria</taxon>
        <taxon>Bacillati</taxon>
        <taxon>Cyanobacteriota</taxon>
        <taxon>Adonisia</taxon>
        <taxon>Adonisia turfae</taxon>
    </lineage>
</organism>
<evidence type="ECO:0000313" key="5">
    <source>
        <dbReference type="Proteomes" id="UP000473574"/>
    </source>
</evidence>
<feature type="chain" id="PRO_5027059853" evidence="3">
    <location>
        <begin position="24"/>
        <end position="507"/>
    </location>
</feature>
<dbReference type="RefSeq" id="WP_163671098.1">
    <property type="nucleotide sequence ID" value="NZ_QZCE01000002.1"/>
</dbReference>
<dbReference type="InterPro" id="IPR027417">
    <property type="entry name" value="P-loop_NTPase"/>
</dbReference>
<comment type="caution">
    <text evidence="4">The sequence shown here is derived from an EMBL/GenBank/DDBJ whole genome shotgun (WGS) entry which is preliminary data.</text>
</comment>
<feature type="signal peptide" evidence="3">
    <location>
        <begin position="1"/>
        <end position="23"/>
    </location>
</feature>
<name>A0A6M0SHG2_9CYAN</name>
<dbReference type="EMBL" id="QZCE01000002">
    <property type="protein sequence ID" value="NEZ67814.1"/>
    <property type="molecule type" value="Genomic_DNA"/>
</dbReference>
<evidence type="ECO:0000256" key="1">
    <source>
        <dbReference type="SAM" id="MobiDB-lite"/>
    </source>
</evidence>
<keyword evidence="4" id="KW-0067">ATP-binding</keyword>